<organism evidence="8 9">
    <name type="scientific">candidate division MSBL1 archaeon SCGC-AAA259A05</name>
    <dbReference type="NCBI Taxonomy" id="1698259"/>
    <lineage>
        <taxon>Archaea</taxon>
        <taxon>Methanobacteriati</taxon>
        <taxon>Methanobacteriota</taxon>
        <taxon>candidate division MSBL1</taxon>
    </lineage>
</organism>
<feature type="active site" description="Nucleophile" evidence="5">
    <location>
        <position position="33"/>
    </location>
</feature>
<dbReference type="SUPFAM" id="SSF52833">
    <property type="entry name" value="Thioredoxin-like"/>
    <property type="match status" value="1"/>
</dbReference>
<dbReference type="PIRSF" id="PIRSF000077">
    <property type="entry name" value="Thioredoxin"/>
    <property type="match status" value="1"/>
</dbReference>
<keyword evidence="2" id="KW-0249">Electron transport</keyword>
<keyword evidence="9" id="KW-1185">Reference proteome</keyword>
<dbReference type="Pfam" id="PF00085">
    <property type="entry name" value="Thioredoxin"/>
    <property type="match status" value="1"/>
</dbReference>
<evidence type="ECO:0000256" key="1">
    <source>
        <dbReference type="ARBA" id="ARBA00022448"/>
    </source>
</evidence>
<sequence>MSSKEPVDLTGRELESAKDENSVMVVDFWAEWCGACKMMEPIMDSLAEEYGDRVFFGKLNVGDDRKTALEYQISSIPALIFFKNGELADKVVGAVSEERLEKKVKELIE</sequence>
<dbReference type="EMBL" id="LHXJ01000064">
    <property type="protein sequence ID" value="KXA89803.1"/>
    <property type="molecule type" value="Genomic_DNA"/>
</dbReference>
<evidence type="ECO:0000256" key="3">
    <source>
        <dbReference type="ARBA" id="ARBA00023157"/>
    </source>
</evidence>
<dbReference type="CDD" id="cd02947">
    <property type="entry name" value="TRX_family"/>
    <property type="match status" value="1"/>
</dbReference>
<dbReference type="Gene3D" id="3.40.30.10">
    <property type="entry name" value="Glutaredoxin"/>
    <property type="match status" value="1"/>
</dbReference>
<feature type="active site" description="Nucleophile" evidence="5">
    <location>
        <position position="36"/>
    </location>
</feature>
<dbReference type="InterPro" id="IPR017937">
    <property type="entry name" value="Thioredoxin_CS"/>
</dbReference>
<comment type="caution">
    <text evidence="8">The sequence shown here is derived from an EMBL/GenBank/DDBJ whole genome shotgun (WGS) entry which is preliminary data.</text>
</comment>
<dbReference type="InterPro" id="IPR005746">
    <property type="entry name" value="Thioredoxin"/>
</dbReference>
<dbReference type="PANTHER" id="PTHR45663">
    <property type="entry name" value="GEO12009P1"/>
    <property type="match status" value="1"/>
</dbReference>
<dbReference type="Proteomes" id="UP000070163">
    <property type="component" value="Unassembled WGS sequence"/>
</dbReference>
<dbReference type="InterPro" id="IPR013766">
    <property type="entry name" value="Thioredoxin_domain"/>
</dbReference>
<dbReference type="GO" id="GO:0005737">
    <property type="term" value="C:cytoplasm"/>
    <property type="evidence" value="ECO:0007669"/>
    <property type="project" value="TreeGrafter"/>
</dbReference>
<feature type="site" description="Contributes to redox potential value" evidence="5">
    <location>
        <position position="35"/>
    </location>
</feature>
<dbReference type="GO" id="GO:0015035">
    <property type="term" value="F:protein-disulfide reductase activity"/>
    <property type="evidence" value="ECO:0007669"/>
    <property type="project" value="InterPro"/>
</dbReference>
<evidence type="ECO:0000256" key="5">
    <source>
        <dbReference type="PIRSR" id="PIRSR000077-1"/>
    </source>
</evidence>
<evidence type="ECO:0000256" key="6">
    <source>
        <dbReference type="PIRSR" id="PIRSR000077-4"/>
    </source>
</evidence>
<dbReference type="AlphaFoldDB" id="A0A133U6I4"/>
<dbReference type="InterPro" id="IPR036249">
    <property type="entry name" value="Thioredoxin-like_sf"/>
</dbReference>
<name>A0A133U6I4_9EURY</name>
<dbReference type="NCBIfam" id="TIGR01068">
    <property type="entry name" value="thioredoxin"/>
    <property type="match status" value="1"/>
</dbReference>
<dbReference type="PANTHER" id="PTHR45663:SF11">
    <property type="entry name" value="GEO12009P1"/>
    <property type="match status" value="1"/>
</dbReference>
<keyword evidence="3 6" id="KW-1015">Disulfide bond</keyword>
<dbReference type="FunFam" id="3.40.30.10:FF:000001">
    <property type="entry name" value="Thioredoxin"/>
    <property type="match status" value="1"/>
</dbReference>
<feature type="site" description="Contributes to redox potential value" evidence="5">
    <location>
        <position position="34"/>
    </location>
</feature>
<evidence type="ECO:0000256" key="4">
    <source>
        <dbReference type="ARBA" id="ARBA00023284"/>
    </source>
</evidence>
<evidence type="ECO:0000259" key="7">
    <source>
        <dbReference type="PROSITE" id="PS51352"/>
    </source>
</evidence>
<dbReference type="PRINTS" id="PR00421">
    <property type="entry name" value="THIOREDOXIN"/>
</dbReference>
<dbReference type="PROSITE" id="PS51352">
    <property type="entry name" value="THIOREDOXIN_2"/>
    <property type="match status" value="1"/>
</dbReference>
<protein>
    <recommendedName>
        <fullName evidence="7">Thioredoxin domain-containing protein</fullName>
    </recommendedName>
</protein>
<accession>A0A133U6I4</accession>
<keyword evidence="1" id="KW-0813">Transport</keyword>
<evidence type="ECO:0000313" key="9">
    <source>
        <dbReference type="Proteomes" id="UP000070163"/>
    </source>
</evidence>
<feature type="site" description="Deprotonates C-terminal active site Cys" evidence="5">
    <location>
        <position position="27"/>
    </location>
</feature>
<gene>
    <name evidence="8" type="ORF">AKJ57_04840</name>
</gene>
<dbReference type="PROSITE" id="PS00194">
    <property type="entry name" value="THIOREDOXIN_1"/>
    <property type="match status" value="1"/>
</dbReference>
<feature type="domain" description="Thioredoxin" evidence="7">
    <location>
        <begin position="1"/>
        <end position="109"/>
    </location>
</feature>
<feature type="disulfide bond" description="Redox-active" evidence="6">
    <location>
        <begin position="33"/>
        <end position="36"/>
    </location>
</feature>
<reference evidence="8 9" key="1">
    <citation type="journal article" date="2016" name="Sci. Rep.">
        <title>Metabolic traits of an uncultured archaeal lineage -MSBL1- from brine pools of the Red Sea.</title>
        <authorList>
            <person name="Mwirichia R."/>
            <person name="Alam I."/>
            <person name="Rashid M."/>
            <person name="Vinu M."/>
            <person name="Ba-Alawi W."/>
            <person name="Anthony Kamau A."/>
            <person name="Kamanda Ngugi D."/>
            <person name="Goker M."/>
            <person name="Klenk H.P."/>
            <person name="Bajic V."/>
            <person name="Stingl U."/>
        </authorList>
    </citation>
    <scope>NUCLEOTIDE SEQUENCE [LARGE SCALE GENOMIC DNA]</scope>
    <source>
        <strain evidence="8">SCGC-AAA259A05</strain>
    </source>
</reference>
<evidence type="ECO:0000313" key="8">
    <source>
        <dbReference type="EMBL" id="KXA89803.1"/>
    </source>
</evidence>
<proteinExistence type="predicted"/>
<evidence type="ECO:0000256" key="2">
    <source>
        <dbReference type="ARBA" id="ARBA00022982"/>
    </source>
</evidence>
<keyword evidence="4 6" id="KW-0676">Redox-active center</keyword>